<feature type="binding site" evidence="5">
    <location>
        <position position="270"/>
    </location>
    <ligand>
        <name>substrate</name>
    </ligand>
</feature>
<keyword evidence="11" id="KW-1185">Reference proteome</keyword>
<keyword evidence="5" id="KW-0028">Amino-acid biosynthesis</keyword>
<dbReference type="SUPFAM" id="SSF51419">
    <property type="entry name" value="PLP-binding barrel"/>
    <property type="match status" value="1"/>
</dbReference>
<feature type="binding site" evidence="5">
    <location>
        <position position="338"/>
    </location>
    <ligand>
        <name>substrate</name>
    </ligand>
</feature>
<evidence type="ECO:0000313" key="11">
    <source>
        <dbReference type="Proteomes" id="UP000075321"/>
    </source>
</evidence>
<evidence type="ECO:0000256" key="6">
    <source>
        <dbReference type="NCBIfam" id="TIGR01048"/>
    </source>
</evidence>
<evidence type="ECO:0000313" key="10">
    <source>
        <dbReference type="EMBL" id="KYH27649.1"/>
    </source>
</evidence>
<feature type="active site" description="Proton donor" evidence="7">
    <location>
        <position position="337"/>
    </location>
</feature>
<dbReference type="PANTHER" id="PTHR43727">
    <property type="entry name" value="DIAMINOPIMELATE DECARBOXYLASE"/>
    <property type="match status" value="1"/>
</dbReference>
<comment type="caution">
    <text evidence="10">The sequence shown here is derived from an EMBL/GenBank/DDBJ whole genome shotgun (WGS) entry which is preliminary data.</text>
</comment>
<feature type="domain" description="Orn/DAP/Arg decarboxylase 2 N-terminal" evidence="9">
    <location>
        <begin position="33"/>
        <end position="274"/>
    </location>
</feature>
<feature type="binding site" evidence="5">
    <location>
        <position position="310"/>
    </location>
    <ligand>
        <name>substrate</name>
    </ligand>
</feature>
<evidence type="ECO:0000256" key="4">
    <source>
        <dbReference type="ARBA" id="ARBA00023239"/>
    </source>
</evidence>
<reference evidence="10 11" key="1">
    <citation type="submission" date="2016-02" db="EMBL/GenBank/DDBJ databases">
        <title>Genome sequence of Halalkalicoccus paucihalophilus DSM 24557.</title>
        <authorList>
            <person name="Poehlein A."/>
            <person name="Daniel R."/>
        </authorList>
    </citation>
    <scope>NUCLEOTIDE SEQUENCE [LARGE SCALE GENOMIC DNA]</scope>
    <source>
        <strain evidence="10 11">DSM 24557</strain>
    </source>
</reference>
<dbReference type="AlphaFoldDB" id="A0A151AJ10"/>
<dbReference type="PRINTS" id="PR01181">
    <property type="entry name" value="DAPDCRBXLASE"/>
</dbReference>
<protein>
    <recommendedName>
        <fullName evidence="5 6">Diaminopimelate decarboxylase</fullName>
        <shortName evidence="5">DAP decarboxylase</shortName>
        <shortName evidence="5">DAPDC</shortName>
        <ecNumber evidence="5 6">4.1.1.20</ecNumber>
    </recommendedName>
</protein>
<keyword evidence="3 5" id="KW-0663">Pyridoxal phosphate</keyword>
<comment type="catalytic activity">
    <reaction evidence="5 8">
        <text>meso-2,6-diaminopimelate + H(+) = L-lysine + CO2</text>
        <dbReference type="Rhea" id="RHEA:15101"/>
        <dbReference type="ChEBI" id="CHEBI:15378"/>
        <dbReference type="ChEBI" id="CHEBI:16526"/>
        <dbReference type="ChEBI" id="CHEBI:32551"/>
        <dbReference type="ChEBI" id="CHEBI:57791"/>
        <dbReference type="EC" id="4.1.1.20"/>
    </reaction>
</comment>
<comment type="similarity">
    <text evidence="5">Belongs to the Orn/Lys/Arg decarboxylase class-II family. LysA subfamily.</text>
</comment>
<comment type="function">
    <text evidence="5">Specifically catalyzes the decarboxylation of meso-diaminopimelate (meso-DAP) to L-lysine.</text>
</comment>
<dbReference type="InterPro" id="IPR002986">
    <property type="entry name" value="DAP_deCOOHase_LysA"/>
</dbReference>
<dbReference type="UniPathway" id="UPA00034">
    <property type="reaction ID" value="UER00027"/>
</dbReference>
<feature type="modified residue" description="N6-(pyridoxal phosphate)lysine" evidence="5 7">
    <location>
        <position position="56"/>
    </location>
</feature>
<dbReference type="Pfam" id="PF02784">
    <property type="entry name" value="Orn_Arg_deC_N"/>
    <property type="match status" value="1"/>
</dbReference>
<dbReference type="InterPro" id="IPR000183">
    <property type="entry name" value="Orn/DAP/Arg_de-COase"/>
</dbReference>
<feature type="binding site" evidence="5">
    <location>
        <position position="232"/>
    </location>
    <ligand>
        <name>pyridoxal 5'-phosphate</name>
        <dbReference type="ChEBI" id="CHEBI:597326"/>
    </ligand>
</feature>
<proteinExistence type="inferred from homology"/>
<dbReference type="InterPro" id="IPR022653">
    <property type="entry name" value="De-COase2_pyr-phos_BS"/>
</dbReference>
<dbReference type="SUPFAM" id="SSF50621">
    <property type="entry name" value="Alanine racemase C-terminal domain-like"/>
    <property type="match status" value="1"/>
</dbReference>
<dbReference type="PROSITE" id="PS00878">
    <property type="entry name" value="ODR_DC_2_1"/>
    <property type="match status" value="1"/>
</dbReference>
<keyword evidence="5 8" id="KW-0457">Lysine biosynthesis</keyword>
<dbReference type="InterPro" id="IPR022657">
    <property type="entry name" value="De-COase2_CS"/>
</dbReference>
<dbReference type="GO" id="GO:0008836">
    <property type="term" value="F:diaminopimelate decarboxylase activity"/>
    <property type="evidence" value="ECO:0007669"/>
    <property type="project" value="UniProtKB-UniRule"/>
</dbReference>
<feature type="binding site" evidence="5">
    <location>
        <position position="306"/>
    </location>
    <ligand>
        <name>substrate</name>
    </ligand>
</feature>
<dbReference type="PANTHER" id="PTHR43727:SF2">
    <property type="entry name" value="GROUP IV DECARBOXYLASE"/>
    <property type="match status" value="1"/>
</dbReference>
<dbReference type="Gene3D" id="2.40.37.10">
    <property type="entry name" value="Lyase, Ornithine Decarboxylase, Chain A, domain 1"/>
    <property type="match status" value="1"/>
</dbReference>
<dbReference type="GO" id="GO:0009089">
    <property type="term" value="P:lysine biosynthetic process via diaminopimelate"/>
    <property type="evidence" value="ECO:0007669"/>
    <property type="project" value="UniProtKB-UniRule"/>
</dbReference>
<evidence type="ECO:0000256" key="7">
    <source>
        <dbReference type="PIRSR" id="PIRSR600183-50"/>
    </source>
</evidence>
<dbReference type="PROSITE" id="PS00879">
    <property type="entry name" value="ODR_DC_2_2"/>
    <property type="match status" value="1"/>
</dbReference>
<dbReference type="Proteomes" id="UP000075321">
    <property type="component" value="Unassembled WGS sequence"/>
</dbReference>
<evidence type="ECO:0000256" key="2">
    <source>
        <dbReference type="ARBA" id="ARBA00022793"/>
    </source>
</evidence>
<keyword evidence="4 5" id="KW-0456">Lyase</keyword>
<evidence type="ECO:0000256" key="8">
    <source>
        <dbReference type="RuleBase" id="RU003738"/>
    </source>
</evidence>
<evidence type="ECO:0000256" key="3">
    <source>
        <dbReference type="ARBA" id="ARBA00022898"/>
    </source>
</evidence>
<evidence type="ECO:0000256" key="1">
    <source>
        <dbReference type="ARBA" id="ARBA00001933"/>
    </source>
</evidence>
<dbReference type="InterPro" id="IPR009006">
    <property type="entry name" value="Ala_racemase/Decarboxylase_C"/>
</dbReference>
<dbReference type="NCBIfam" id="TIGR01048">
    <property type="entry name" value="lysA"/>
    <property type="match status" value="1"/>
</dbReference>
<comment type="subunit">
    <text evidence="5">Homodimer.</text>
</comment>
<keyword evidence="2 5" id="KW-0210">Decarboxylase</keyword>
<dbReference type="PRINTS" id="PR01179">
    <property type="entry name" value="ODADCRBXLASE"/>
</dbReference>
<dbReference type="OrthoDB" id="18565at2157"/>
<evidence type="ECO:0000256" key="5">
    <source>
        <dbReference type="HAMAP-Rule" id="MF_02120"/>
    </source>
</evidence>
<organism evidence="10 11">
    <name type="scientific">Halalkalicoccus paucihalophilus</name>
    <dbReference type="NCBI Taxonomy" id="1008153"/>
    <lineage>
        <taxon>Archaea</taxon>
        <taxon>Methanobacteriati</taxon>
        <taxon>Methanobacteriota</taxon>
        <taxon>Stenosarchaea group</taxon>
        <taxon>Halobacteria</taxon>
        <taxon>Halobacteriales</taxon>
        <taxon>Halococcaceae</taxon>
        <taxon>Halalkalicoccus</taxon>
    </lineage>
</organism>
<gene>
    <name evidence="5 10" type="primary">lysA</name>
    <name evidence="10" type="ORF">HAPAU_03170</name>
</gene>
<accession>A0A151AJ10</accession>
<dbReference type="Gene3D" id="3.20.20.10">
    <property type="entry name" value="Alanine racemase"/>
    <property type="match status" value="1"/>
</dbReference>
<comment type="pathway">
    <text evidence="5 8">Amino-acid biosynthesis; L-lysine biosynthesis via DAP pathway; L-lysine from DL-2,6-diaminopimelate: step 1/1.</text>
</comment>
<dbReference type="PATRIC" id="fig|1008153.3.peg.320"/>
<dbReference type="RefSeq" id="WP_066378680.1">
    <property type="nucleotide sequence ID" value="NZ_LTAZ01000001.1"/>
</dbReference>
<dbReference type="HAMAP" id="MF_02120">
    <property type="entry name" value="LysA"/>
    <property type="match status" value="1"/>
</dbReference>
<dbReference type="EC" id="4.1.1.20" evidence="5 6"/>
<sequence>MSSPVRRLAEWDAARLEGLADTHETPLYVQDLERVRENYARMADAFPEGRVMYAAKANTASAVLGTLVEAGAGIECASAGEVERALSAGTPPERVQYTAVNPPEEDLDYAVSTAREHPELTVTAGAKDTIDRLAERGFSGRLCLRVNPGVGAGHHEKVSTGANAKFGVPIERAPDLLAEADERGFDVVGIHAHAGSGISGEDLAAHRELVSRMGELARRTDLGLEFVDIGGGFGVPYREAEDPLDLAAVADATREALGEVDATLVVEPGRYLVADAGVLLTRVNTVKPAGDELVVGVDAGMTTLARPAMYDAHHAIRSLAGTGDCETVEATVTGPICESGDVFGSYELPDPARGDLLAIGNAGAYGYEMASQYNSRPRPATAVIEDDKSAVDRRRETVADVTRLEREVPWL</sequence>
<dbReference type="InterPro" id="IPR022644">
    <property type="entry name" value="De-COase2_N"/>
</dbReference>
<dbReference type="GO" id="GO:0030170">
    <property type="term" value="F:pyridoxal phosphate binding"/>
    <property type="evidence" value="ECO:0007669"/>
    <property type="project" value="UniProtKB-UniRule"/>
</dbReference>
<name>A0A151AJ10_9EURY</name>
<dbReference type="InterPro" id="IPR029066">
    <property type="entry name" value="PLP-binding_barrel"/>
</dbReference>
<evidence type="ECO:0000259" key="9">
    <source>
        <dbReference type="Pfam" id="PF02784"/>
    </source>
</evidence>
<dbReference type="CDD" id="cd06828">
    <property type="entry name" value="PLPDE_III_DapDC"/>
    <property type="match status" value="1"/>
</dbReference>
<feature type="binding site" evidence="5">
    <location>
        <position position="365"/>
    </location>
    <ligand>
        <name>pyridoxal 5'-phosphate</name>
        <dbReference type="ChEBI" id="CHEBI:597326"/>
    </ligand>
</feature>
<dbReference type="EMBL" id="LTAZ01000001">
    <property type="protein sequence ID" value="KYH27649.1"/>
    <property type="molecule type" value="Genomic_DNA"/>
</dbReference>
<feature type="binding site" evidence="5">
    <location>
        <begin position="267"/>
        <end position="270"/>
    </location>
    <ligand>
        <name>pyridoxal 5'-phosphate</name>
        <dbReference type="ChEBI" id="CHEBI:597326"/>
    </ligand>
</feature>
<comment type="cofactor">
    <cofactor evidence="1 5 7 8">
        <name>pyridoxal 5'-phosphate</name>
        <dbReference type="ChEBI" id="CHEBI:597326"/>
    </cofactor>
</comment>
<feature type="binding site" evidence="5">
    <location>
        <position position="365"/>
    </location>
    <ligand>
        <name>substrate</name>
    </ligand>
</feature>